<gene>
    <name evidence="2" type="ORF">SAMN05518684_11249</name>
</gene>
<accession>A0A1H9VS13</accession>
<organism evidence="2 3">
    <name type="scientific">Salipaludibacillus aurantiacus</name>
    <dbReference type="NCBI Taxonomy" id="1601833"/>
    <lineage>
        <taxon>Bacteria</taxon>
        <taxon>Bacillati</taxon>
        <taxon>Bacillota</taxon>
        <taxon>Bacilli</taxon>
        <taxon>Bacillales</taxon>
        <taxon>Bacillaceae</taxon>
    </lineage>
</organism>
<dbReference type="RefSeq" id="WP_093053716.1">
    <property type="nucleotide sequence ID" value="NZ_FOGT01000012.1"/>
</dbReference>
<dbReference type="Proteomes" id="UP000198571">
    <property type="component" value="Unassembled WGS sequence"/>
</dbReference>
<keyword evidence="1" id="KW-0472">Membrane</keyword>
<name>A0A1H9VS13_9BACI</name>
<keyword evidence="1" id="KW-0812">Transmembrane</keyword>
<dbReference type="EMBL" id="FOGT01000012">
    <property type="protein sequence ID" value="SES24348.1"/>
    <property type="molecule type" value="Genomic_DNA"/>
</dbReference>
<proteinExistence type="predicted"/>
<keyword evidence="3" id="KW-1185">Reference proteome</keyword>
<evidence type="ECO:0000313" key="2">
    <source>
        <dbReference type="EMBL" id="SES24348.1"/>
    </source>
</evidence>
<dbReference type="AlphaFoldDB" id="A0A1H9VS13"/>
<keyword evidence="1" id="KW-1133">Transmembrane helix</keyword>
<protein>
    <submittedName>
        <fullName evidence="2">Uncharacterized protein</fullName>
    </submittedName>
</protein>
<evidence type="ECO:0000256" key="1">
    <source>
        <dbReference type="SAM" id="Phobius"/>
    </source>
</evidence>
<sequence>MLGTLGSAVAIVALTAGGMMLYSLYHGYGKKRIVVTLDNFYNNFTEQAHATALELKRQGKQAEYLGKGRFVVDEEVYVLHTRVIPIKPPAFVQKSVLVKKP</sequence>
<feature type="transmembrane region" description="Helical" evidence="1">
    <location>
        <begin position="6"/>
        <end position="25"/>
    </location>
</feature>
<reference evidence="3" key="1">
    <citation type="submission" date="2016-10" db="EMBL/GenBank/DDBJ databases">
        <authorList>
            <person name="Varghese N."/>
            <person name="Submissions S."/>
        </authorList>
    </citation>
    <scope>NUCLEOTIDE SEQUENCE [LARGE SCALE GENOMIC DNA]</scope>
    <source>
        <strain evidence="3">S9</strain>
    </source>
</reference>
<dbReference type="OrthoDB" id="2969827at2"/>
<evidence type="ECO:0000313" key="3">
    <source>
        <dbReference type="Proteomes" id="UP000198571"/>
    </source>
</evidence>